<dbReference type="GO" id="GO:0016788">
    <property type="term" value="F:hydrolase activity, acting on ester bonds"/>
    <property type="evidence" value="ECO:0007669"/>
    <property type="project" value="UniProtKB-ARBA"/>
</dbReference>
<organism evidence="3 4">
    <name type="scientific">Mucilaginibacter pedocola</name>
    <dbReference type="NCBI Taxonomy" id="1792845"/>
    <lineage>
        <taxon>Bacteria</taxon>
        <taxon>Pseudomonadati</taxon>
        <taxon>Bacteroidota</taxon>
        <taxon>Sphingobacteriia</taxon>
        <taxon>Sphingobacteriales</taxon>
        <taxon>Sphingobacteriaceae</taxon>
        <taxon>Mucilaginibacter</taxon>
    </lineage>
</organism>
<gene>
    <name evidence="3" type="ORF">BC343_27965</name>
</gene>
<feature type="transmembrane region" description="Helical" evidence="1">
    <location>
        <begin position="7"/>
        <end position="25"/>
    </location>
</feature>
<dbReference type="InterPro" id="IPR036514">
    <property type="entry name" value="SGNH_hydro_sf"/>
</dbReference>
<dbReference type="InterPro" id="IPR051532">
    <property type="entry name" value="Ester_Hydrolysis_Enzymes"/>
</dbReference>
<evidence type="ECO:0000256" key="1">
    <source>
        <dbReference type="SAM" id="Phobius"/>
    </source>
</evidence>
<keyword evidence="1" id="KW-0472">Membrane</keyword>
<dbReference type="PANTHER" id="PTHR30383">
    <property type="entry name" value="THIOESTERASE 1/PROTEASE 1/LYSOPHOSPHOLIPASE L1"/>
    <property type="match status" value="1"/>
</dbReference>
<dbReference type="RefSeq" id="WP_162276878.1">
    <property type="nucleotide sequence ID" value="NZ_MBTF01000013.1"/>
</dbReference>
<keyword evidence="1" id="KW-1133">Transmembrane helix</keyword>
<sequence>MNKKKNIALGISILLNVAFVMFFVGKRIYYSNHDFFHPPVNNLTRLLSEKPDTADVIFLGTSLTYGFPLQEAFNNPHIKNCGQAGITTSGLITHLQQIVKRHPNKIFLEGGINDLRKNLGSEVAYNNIAKMLDMVKAESPKTTIYMQSIMPTDSSYLNKQILPLNGRIETLAKDKNVIYIDLYSALAKNGELDRAATIDGIHFNSVGYYLWRRAIECYL</sequence>
<dbReference type="Gene3D" id="3.40.50.1110">
    <property type="entry name" value="SGNH hydrolase"/>
    <property type="match status" value="1"/>
</dbReference>
<feature type="domain" description="SGNH hydrolase-type esterase" evidence="2">
    <location>
        <begin position="68"/>
        <end position="208"/>
    </location>
</feature>
<accession>A0A1S9PEG0</accession>
<name>A0A1S9PEG0_9SPHI</name>
<evidence type="ECO:0000313" key="3">
    <source>
        <dbReference type="EMBL" id="OOQ59336.1"/>
    </source>
</evidence>
<evidence type="ECO:0000313" key="4">
    <source>
        <dbReference type="Proteomes" id="UP000189739"/>
    </source>
</evidence>
<comment type="caution">
    <text evidence="3">The sequence shown here is derived from an EMBL/GenBank/DDBJ whole genome shotgun (WGS) entry which is preliminary data.</text>
</comment>
<evidence type="ECO:0000259" key="2">
    <source>
        <dbReference type="Pfam" id="PF13472"/>
    </source>
</evidence>
<dbReference type="InterPro" id="IPR013830">
    <property type="entry name" value="SGNH_hydro"/>
</dbReference>
<proteinExistence type="predicted"/>
<reference evidence="3 4" key="1">
    <citation type="submission" date="2016-07" db="EMBL/GenBank/DDBJ databases">
        <title>Genomic analysis of zinc-resistant bacterium Mucilaginibacter pedocola TBZ30.</title>
        <authorList>
            <person name="Huang J."/>
            <person name="Tang J."/>
        </authorList>
    </citation>
    <scope>NUCLEOTIDE SEQUENCE [LARGE SCALE GENOMIC DNA]</scope>
    <source>
        <strain evidence="3 4">TBZ30</strain>
    </source>
</reference>
<keyword evidence="4" id="KW-1185">Reference proteome</keyword>
<dbReference type="STRING" id="1792845.BC343_27965"/>
<dbReference type="Proteomes" id="UP000189739">
    <property type="component" value="Unassembled WGS sequence"/>
</dbReference>
<keyword evidence="1" id="KW-0812">Transmembrane</keyword>
<protein>
    <recommendedName>
        <fullName evidence="2">SGNH hydrolase-type esterase domain-containing protein</fullName>
    </recommendedName>
</protein>
<dbReference type="SUPFAM" id="SSF52266">
    <property type="entry name" value="SGNH hydrolase"/>
    <property type="match status" value="1"/>
</dbReference>
<dbReference type="Pfam" id="PF13472">
    <property type="entry name" value="Lipase_GDSL_2"/>
    <property type="match status" value="1"/>
</dbReference>
<dbReference type="AlphaFoldDB" id="A0A1S9PEG0"/>
<dbReference type="EMBL" id="MBTF01000013">
    <property type="protein sequence ID" value="OOQ59336.1"/>
    <property type="molecule type" value="Genomic_DNA"/>
</dbReference>